<evidence type="ECO:0008006" key="8">
    <source>
        <dbReference type="Google" id="ProtNLM"/>
    </source>
</evidence>
<dbReference type="RefSeq" id="XP_064666556.1">
    <property type="nucleotide sequence ID" value="XM_064812168.1"/>
</dbReference>
<evidence type="ECO:0000259" key="3">
    <source>
        <dbReference type="Pfam" id="PF22939"/>
    </source>
</evidence>
<evidence type="ECO:0000313" key="7">
    <source>
        <dbReference type="Proteomes" id="UP001302812"/>
    </source>
</evidence>
<dbReference type="Gene3D" id="3.40.50.300">
    <property type="entry name" value="P-loop containing nucleotide triphosphate hydrolases"/>
    <property type="match status" value="1"/>
</dbReference>
<evidence type="ECO:0000313" key="6">
    <source>
        <dbReference type="EMBL" id="KAK4108986.1"/>
    </source>
</evidence>
<sequence>MSSASAPSSAAWTAFTTAMATFRAGLDDEGRYQEILSTTSIDQVYDLTDKLQRTQRAHLTNLARIEPYLEGMRAYTRAIDTFVSAKPEILALIWGPIKLLIELTSTLTRSLDELAKTLEKIGGLLPELDHAARLFGHKDHVNQVLATLFHDILQFYLVALKFFSMRKWKTLFEAFWPMKRIELNEIIDKMKRHTADLRNEIRMEDIQSTHQTRRTLEYSTLQTDLHPLFYDKKLQSLLGNVCPGTANWLLNDPDVVKWMEATGDSSKVIWLHGLPGAGKSHLSACVIEASISRCRTAFVLLSHDIPDTSELSVMHSLIFQLARGDPNLQDMVLAANLDSLRIDRSAAVTLLVNMVNLLDNARIIVDGLDEIDNRVADRLLNCLLEISNNCEGARVLISSRPETQIKLVLDSVSKPIRADSHNTSSIDLFVKQRFAEWLHHRTFSTEELDEIYQLRDRIAVGAKGMFLYAHLILRSLDFLHSIDEIRRDLTVLPSDLNQAYERIWRRINEHLPTNTVREKARQILGWVGCSPVPLTIRELEQALLINPADIEQRPTGMSGMTVLDIVRICGPVVEDANDELHFVHFTAKQYFFSKDIKESLDASRYTLKLTICCIDYLCQTHHDCDIDETQFQQNVVDGVYRFHHYASSMWAKLVESYFKLTGDAGDPDRLGRLVQRLEVLRAFRGNDNFCALDRQYNNEALAHLSQQGTVDAYKLVLGELQLQDAAATRLFELGESKRGDWRQADPLEIRHITHSLHASLERRICPPSGHRSSCHCQDLIRHYGPRVFKCAFIGCEYQRLGFETVRDRDSHTKTHDRPWTCDVAGCEYSEEGFVSRQMRDRHLDTAHRPGIHKTSREIQGTTAEDSEKVALLKALIKKNKLGESILQTIKFGKLTVKTTRTFTVLETLLSLGVNLLPFALDALNYHFLEWFKLKTQGQLRYFELQLLLVNSYLPAAEAAWRALVRCGESPTIIQQYLGETFVSFLGYNSDLYGQHGDRYWPGWARGFHMRILRQTRDNPTAEHLLLSVWDYVDKHNYQSETSKAHWSLLLCDVARTTCSTTLADWLFEHGADVNGDRGLGAPRVFYYRRGPPLIAAARKDTARSARFLQWLLHHGANPSLLPVRGLPISSLKGPTGISKWLGISWEELVEATAEVRKKNESVLFWEEGEPKIPPTGTNPPGNSLTQDGSPGKMGTKKIGSGTANS</sequence>
<reference evidence="6" key="1">
    <citation type="journal article" date="2023" name="Mol. Phylogenet. Evol.">
        <title>Genome-scale phylogeny and comparative genomics of the fungal order Sordariales.</title>
        <authorList>
            <person name="Hensen N."/>
            <person name="Bonometti L."/>
            <person name="Westerberg I."/>
            <person name="Brannstrom I.O."/>
            <person name="Guillou S."/>
            <person name="Cros-Aarteil S."/>
            <person name="Calhoun S."/>
            <person name="Haridas S."/>
            <person name="Kuo A."/>
            <person name="Mondo S."/>
            <person name="Pangilinan J."/>
            <person name="Riley R."/>
            <person name="LaButti K."/>
            <person name="Andreopoulos B."/>
            <person name="Lipzen A."/>
            <person name="Chen C."/>
            <person name="Yan M."/>
            <person name="Daum C."/>
            <person name="Ng V."/>
            <person name="Clum A."/>
            <person name="Steindorff A."/>
            <person name="Ohm R.A."/>
            <person name="Martin F."/>
            <person name="Silar P."/>
            <person name="Natvig D.O."/>
            <person name="Lalanne C."/>
            <person name="Gautier V."/>
            <person name="Ament-Velasquez S.L."/>
            <person name="Kruys A."/>
            <person name="Hutchinson M.I."/>
            <person name="Powell A.J."/>
            <person name="Barry K."/>
            <person name="Miller A.N."/>
            <person name="Grigoriev I.V."/>
            <person name="Debuchy R."/>
            <person name="Gladieux P."/>
            <person name="Hiltunen Thoren M."/>
            <person name="Johannesson H."/>
        </authorList>
    </citation>
    <scope>NUCLEOTIDE SEQUENCE</scope>
    <source>
        <strain evidence="6">CBS 508.74</strain>
    </source>
</reference>
<name>A0AAN6T985_9PEZI</name>
<keyword evidence="7" id="KW-1185">Reference proteome</keyword>
<dbReference type="Pfam" id="PF24809">
    <property type="entry name" value="DUF7708"/>
    <property type="match status" value="1"/>
</dbReference>
<feature type="domain" description="GPI inositol-deacylase winged helix" evidence="3">
    <location>
        <begin position="516"/>
        <end position="596"/>
    </location>
</feature>
<feature type="region of interest" description="Disordered" evidence="2">
    <location>
        <begin position="1166"/>
        <end position="1205"/>
    </location>
</feature>
<dbReference type="PANTHER" id="PTHR10039:SF14">
    <property type="entry name" value="NACHT DOMAIN-CONTAINING PROTEIN"/>
    <property type="match status" value="1"/>
</dbReference>
<accession>A0AAN6T985</accession>
<dbReference type="SUPFAM" id="SSF52540">
    <property type="entry name" value="P-loop containing nucleoside triphosphate hydrolases"/>
    <property type="match status" value="1"/>
</dbReference>
<feature type="domain" description="DUF7708" evidence="4">
    <location>
        <begin position="72"/>
        <end position="202"/>
    </location>
</feature>
<evidence type="ECO:0000256" key="1">
    <source>
        <dbReference type="ARBA" id="ARBA00022737"/>
    </source>
</evidence>
<gene>
    <name evidence="6" type="ORF">N656DRAFT_716913</name>
</gene>
<reference evidence="6" key="2">
    <citation type="submission" date="2023-05" db="EMBL/GenBank/DDBJ databases">
        <authorList>
            <consortium name="Lawrence Berkeley National Laboratory"/>
            <person name="Steindorff A."/>
            <person name="Hensen N."/>
            <person name="Bonometti L."/>
            <person name="Westerberg I."/>
            <person name="Brannstrom I.O."/>
            <person name="Guillou S."/>
            <person name="Cros-Aarteil S."/>
            <person name="Calhoun S."/>
            <person name="Haridas S."/>
            <person name="Kuo A."/>
            <person name="Mondo S."/>
            <person name="Pangilinan J."/>
            <person name="Riley R."/>
            <person name="Labutti K."/>
            <person name="Andreopoulos B."/>
            <person name="Lipzen A."/>
            <person name="Chen C."/>
            <person name="Yanf M."/>
            <person name="Daum C."/>
            <person name="Ng V."/>
            <person name="Clum A."/>
            <person name="Ohm R."/>
            <person name="Martin F."/>
            <person name="Silar P."/>
            <person name="Natvig D."/>
            <person name="Lalanne C."/>
            <person name="Gautier V."/>
            <person name="Ament-Velasquez S.L."/>
            <person name="Kruys A."/>
            <person name="Hutchinson M.I."/>
            <person name="Powell A.J."/>
            <person name="Barry K."/>
            <person name="Miller A.N."/>
            <person name="Grigoriev I.V."/>
            <person name="Debuchy R."/>
            <person name="Gladieux P."/>
            <person name="Thoren M.H."/>
            <person name="Johannesson H."/>
        </authorList>
    </citation>
    <scope>NUCLEOTIDE SEQUENCE</scope>
    <source>
        <strain evidence="6">CBS 508.74</strain>
    </source>
</reference>
<dbReference type="InterPro" id="IPR056125">
    <property type="entry name" value="DUF7708"/>
</dbReference>
<feature type="domain" description="Nephrocystin 3-like N-terminal" evidence="5">
    <location>
        <begin position="244"/>
        <end position="400"/>
    </location>
</feature>
<dbReference type="Proteomes" id="UP001302812">
    <property type="component" value="Unassembled WGS sequence"/>
</dbReference>
<organism evidence="6 7">
    <name type="scientific">Canariomyces notabilis</name>
    <dbReference type="NCBI Taxonomy" id="2074819"/>
    <lineage>
        <taxon>Eukaryota</taxon>
        <taxon>Fungi</taxon>
        <taxon>Dikarya</taxon>
        <taxon>Ascomycota</taxon>
        <taxon>Pezizomycotina</taxon>
        <taxon>Sordariomycetes</taxon>
        <taxon>Sordariomycetidae</taxon>
        <taxon>Sordariales</taxon>
        <taxon>Chaetomiaceae</taxon>
        <taxon>Canariomyces</taxon>
    </lineage>
</organism>
<protein>
    <recommendedName>
        <fullName evidence="8">NACHT domain-containing protein</fullName>
    </recommendedName>
</protein>
<dbReference type="PANTHER" id="PTHR10039">
    <property type="entry name" value="AMELOGENIN"/>
    <property type="match status" value="1"/>
</dbReference>
<dbReference type="InterPro" id="IPR027417">
    <property type="entry name" value="P-loop_NTPase"/>
</dbReference>
<dbReference type="Pfam" id="PF24883">
    <property type="entry name" value="NPHP3_N"/>
    <property type="match status" value="1"/>
</dbReference>
<feature type="compositionally biased region" description="Polar residues" evidence="2">
    <location>
        <begin position="1178"/>
        <end position="1188"/>
    </location>
</feature>
<dbReference type="GeneID" id="89936293"/>
<proteinExistence type="predicted"/>
<dbReference type="EMBL" id="MU853359">
    <property type="protein sequence ID" value="KAK4108986.1"/>
    <property type="molecule type" value="Genomic_DNA"/>
</dbReference>
<comment type="caution">
    <text evidence="6">The sequence shown here is derived from an EMBL/GenBank/DDBJ whole genome shotgun (WGS) entry which is preliminary data.</text>
</comment>
<evidence type="ECO:0000259" key="5">
    <source>
        <dbReference type="Pfam" id="PF24883"/>
    </source>
</evidence>
<dbReference type="InterPro" id="IPR054471">
    <property type="entry name" value="GPIID_WHD"/>
</dbReference>
<dbReference type="InterPro" id="IPR056884">
    <property type="entry name" value="NPHP3-like_N"/>
</dbReference>
<dbReference type="Pfam" id="PF22939">
    <property type="entry name" value="WHD_GPIID"/>
    <property type="match status" value="1"/>
</dbReference>
<evidence type="ECO:0000256" key="2">
    <source>
        <dbReference type="SAM" id="MobiDB-lite"/>
    </source>
</evidence>
<dbReference type="AlphaFoldDB" id="A0AAN6T985"/>
<evidence type="ECO:0000259" key="4">
    <source>
        <dbReference type="Pfam" id="PF24809"/>
    </source>
</evidence>
<keyword evidence="1" id="KW-0677">Repeat</keyword>